<protein>
    <submittedName>
        <fullName evidence="11">Gluzincin</fullName>
    </submittedName>
</protein>
<evidence type="ECO:0000259" key="9">
    <source>
        <dbReference type="Pfam" id="PF01431"/>
    </source>
</evidence>
<evidence type="ECO:0000256" key="7">
    <source>
        <dbReference type="ARBA" id="ARBA00023049"/>
    </source>
</evidence>
<dbReference type="GO" id="GO:0005886">
    <property type="term" value="C:plasma membrane"/>
    <property type="evidence" value="ECO:0007669"/>
    <property type="project" value="TreeGrafter"/>
</dbReference>
<evidence type="ECO:0000256" key="1">
    <source>
        <dbReference type="ARBA" id="ARBA00001947"/>
    </source>
</evidence>
<dbReference type="PANTHER" id="PTHR11733">
    <property type="entry name" value="ZINC METALLOPROTEASE FAMILY M13 NEPRILYSIN-RELATED"/>
    <property type="match status" value="1"/>
</dbReference>
<dbReference type="Pfam" id="PF01431">
    <property type="entry name" value="Peptidase_M13"/>
    <property type="match status" value="1"/>
</dbReference>
<feature type="region of interest" description="Disordered" evidence="8">
    <location>
        <begin position="381"/>
        <end position="403"/>
    </location>
</feature>
<feature type="region of interest" description="Disordered" evidence="8">
    <location>
        <begin position="910"/>
        <end position="942"/>
    </location>
</feature>
<dbReference type="PANTHER" id="PTHR11733:SF241">
    <property type="entry name" value="GH26575P-RELATED"/>
    <property type="match status" value="1"/>
</dbReference>
<sequence length="1817" mass="203000">MMRATDDYEDDDYDRRDRRKRSKTRYDDDDDRPRRRRSRKDQSSSSSSSSSSSEDRRRKKRHSSSDQGRKRSGSRRRSRSRSKQRYDDGQRGQGWDDDTLQPRPTADRNFIDAGMLYRYESQPMMLVKADVVKKEEVAPGQDGGAVKNPDDAAQPARFLSPDQYQDFLLDVRAGKRRQGYPVRATPSNVAQELGRYQDFLCGVLPEGTSAATMAAEVGKYHQFMLSTNTPPPPPRDHEFTVAANKGIPKVVKPVGSAEERYPPAGYQSFTVQAKPQPLPVKSKEEYHGFSVQAVPTPPPKPSEVFSMQAVPRKPKPSSSDEVFSMQAIPRRPKSSTSDEVFAMQTMPRRTPSRPKGERYEHVEETPQLKTEWWSRAAGGYDGAGRPASRSWSTRGRRGLARSASPRMISPNRRKAYDDENAETYQVTSLEMEGPTGQQYAKVRMSRRPGDAGRMYSMNRRLSPTAVGYGGPQRVASPERLPMQMQGMQMGGMQGMQMQGVAMQPMQAMPMQGMPMQGMPMQGMPMMGMPMQPMAMQPMATQGMPVQYDPRSGRIPMRMDRRIHQILKQQKGGGKRRNSSTTGMPVQAQAEAVEGITFKYQIQNESRQCQLYDAEKKTKDEMVETSKEPSVPRIVSSVEIQVEEKRLSKATTARVKTRASSAGTHDAGSTKNAEAQADIEEIPHVSFTRNPNYDAPPPGYPFPTGPMFQPPPSQLSEVISTTTVHTHHHHYHDGQPNFKIAYLLPRSGDVRRELSAQALDRYEDQEPLGAAVGVQCLSLYERFMNWIYPDTKQTEDVSLMTDAEELTESKKRSSKKGKKGDKKDAEGKPEDAKKDDKKGVGSESEGEAKGKSPEGSEKGEKGEKDKKEEKKEEKKKVPPGPPIPVNLPWQGHEYEYEEEIKPDGSRVGTYRYKGLGGAPKFPDDQGPAKGPLRFPDGQPSKEPVAFETTTTRMEVNGQEFWQREVRPIPNSARGAPMMPMSESRETTYQRGDRGQPSLRSVSTPQQRRVTTRSRARVTEKSADNENFVPDVQIRLDFGDTSDNSGSLESKTKSSGASAVATASWQPADMVVSYAHKNFDKNLVDDDNDDTLPSGHVYGGHGSTKKLIRRGRKIRGMPNKELMAYSMVVLAALVGLTLLIAMNGHRSQSRPPFGLDRHLVLNSSKFKAVQAGPANIGFWNAAPPVCKDARCLTRGSAAVKHLPHDYLKWACADFYQFVCAHRNVTDSPRVIAHHALEDGVLNVIKAQDKFPELMTARHLYKECLNKEAISERGWDPLAELQESTDLSGWPFTDPVQQPLIWRAAARLLRRFNLPALLSVGVEKHPHKQGASILSIGHPELLLPPRVANRSVKWHYGAVMHALSPFRERLVIPVLAVEVSAFESRLANMLRAQPKMAVKNLAEHPELTEFLNIALENITHVTKSTEFLVNDVDFVNDLVTAIKETAPHIVLNYLGFREVVVASPFLPSKLQALSALGRSPALRKEICLGVVAESLPVMSLYAGFNAFKKGLHDFKAANVTAATKDAVSSFVKKINWMDHVTKARVSKKVLSSRVRTFHPGWISDKFKVFAQHENVPMVTENEGLRSYATIRKTLFENTLKTEAAHIDERWLGTILDPECSFDAQGTSIYAPVSFLNVSHPSHDNFLVMHIPDTLPKISRCLLSQVLREGAGDHVSPYSQPTWSDATKKHFKETRQCFAKQLSETASQNASKTEILSVVADAAAIGPSYKIFKQFVSQKNIDAKSFVKVFNMDVDQFFFVSYASSYCGSSPAVKPSQHSEVTNRDRVNTALKNSPEFHAAFRCPSKRAMNPAHRCQLWHTS</sequence>
<evidence type="ECO:0000259" key="10">
    <source>
        <dbReference type="Pfam" id="PF05649"/>
    </source>
</evidence>
<evidence type="ECO:0000256" key="4">
    <source>
        <dbReference type="ARBA" id="ARBA00022723"/>
    </source>
</evidence>
<dbReference type="EMBL" id="GEDV01005546">
    <property type="protein sequence ID" value="JAP83011.1"/>
    <property type="molecule type" value="Transcribed_RNA"/>
</dbReference>
<feature type="region of interest" description="Disordered" evidence="8">
    <location>
        <begin position="802"/>
        <end position="889"/>
    </location>
</feature>
<feature type="compositionally biased region" description="Low complexity" evidence="8">
    <location>
        <begin position="43"/>
        <end position="52"/>
    </location>
</feature>
<keyword evidence="4" id="KW-0479">Metal-binding</keyword>
<feature type="region of interest" description="Disordered" evidence="8">
    <location>
        <begin position="650"/>
        <end position="671"/>
    </location>
</feature>
<dbReference type="InterPro" id="IPR018497">
    <property type="entry name" value="Peptidase_M13_C"/>
</dbReference>
<comment type="similarity">
    <text evidence="2">Belongs to the peptidase M13 family.</text>
</comment>
<keyword evidence="6" id="KW-0862">Zinc</keyword>
<dbReference type="Gene3D" id="1.10.1380.10">
    <property type="entry name" value="Neutral endopeptidase , domain2"/>
    <property type="match status" value="1"/>
</dbReference>
<feature type="compositionally biased region" description="Basic and acidic residues" evidence="8">
    <location>
        <begin position="820"/>
        <end position="875"/>
    </location>
</feature>
<evidence type="ECO:0000256" key="3">
    <source>
        <dbReference type="ARBA" id="ARBA00022670"/>
    </source>
</evidence>
<dbReference type="GO" id="GO:0016485">
    <property type="term" value="P:protein processing"/>
    <property type="evidence" value="ECO:0007669"/>
    <property type="project" value="TreeGrafter"/>
</dbReference>
<organism evidence="11">
    <name type="scientific">Rhipicephalus appendiculatus</name>
    <name type="common">Brown ear tick</name>
    <dbReference type="NCBI Taxonomy" id="34631"/>
    <lineage>
        <taxon>Eukaryota</taxon>
        <taxon>Metazoa</taxon>
        <taxon>Ecdysozoa</taxon>
        <taxon>Arthropoda</taxon>
        <taxon>Chelicerata</taxon>
        <taxon>Arachnida</taxon>
        <taxon>Acari</taxon>
        <taxon>Parasitiformes</taxon>
        <taxon>Ixodida</taxon>
        <taxon>Ixodoidea</taxon>
        <taxon>Ixodidae</taxon>
        <taxon>Rhipicephalinae</taxon>
        <taxon>Rhipicephalus</taxon>
        <taxon>Rhipicephalus</taxon>
    </lineage>
</organism>
<comment type="cofactor">
    <cofactor evidence="1">
        <name>Zn(2+)</name>
        <dbReference type="ChEBI" id="CHEBI:29105"/>
    </cofactor>
</comment>
<proteinExistence type="inferred from homology"/>
<dbReference type="InterPro" id="IPR000718">
    <property type="entry name" value="Peptidase_M13"/>
</dbReference>
<dbReference type="GO" id="GO:0004222">
    <property type="term" value="F:metalloendopeptidase activity"/>
    <property type="evidence" value="ECO:0007669"/>
    <property type="project" value="InterPro"/>
</dbReference>
<evidence type="ECO:0000256" key="2">
    <source>
        <dbReference type="ARBA" id="ARBA00007357"/>
    </source>
</evidence>
<name>A0A131YYL3_RHIAP</name>
<accession>A0A131YYL3</accession>
<dbReference type="Gene3D" id="3.40.390.10">
    <property type="entry name" value="Collagenase (Catalytic Domain)"/>
    <property type="match status" value="1"/>
</dbReference>
<dbReference type="SUPFAM" id="SSF55486">
    <property type="entry name" value="Metalloproteases ('zincins'), catalytic domain"/>
    <property type="match status" value="1"/>
</dbReference>
<evidence type="ECO:0000313" key="11">
    <source>
        <dbReference type="EMBL" id="JAP83011.1"/>
    </source>
</evidence>
<evidence type="ECO:0000256" key="6">
    <source>
        <dbReference type="ARBA" id="ARBA00022833"/>
    </source>
</evidence>
<evidence type="ECO:0000256" key="8">
    <source>
        <dbReference type="SAM" id="MobiDB-lite"/>
    </source>
</evidence>
<dbReference type="InterPro" id="IPR024079">
    <property type="entry name" value="MetalloPept_cat_dom_sf"/>
</dbReference>
<dbReference type="InterPro" id="IPR008753">
    <property type="entry name" value="Peptidase_M13_N"/>
</dbReference>
<feature type="region of interest" description="Disordered" evidence="8">
    <location>
        <begin position="968"/>
        <end position="1018"/>
    </location>
</feature>
<feature type="compositionally biased region" description="Polar residues" evidence="8">
    <location>
        <begin position="657"/>
        <end position="671"/>
    </location>
</feature>
<keyword evidence="5" id="KW-0378">Hydrolase</keyword>
<evidence type="ECO:0000256" key="5">
    <source>
        <dbReference type="ARBA" id="ARBA00022801"/>
    </source>
</evidence>
<keyword evidence="3" id="KW-0645">Protease</keyword>
<feature type="compositionally biased region" description="Basic residues" evidence="8">
    <location>
        <begin position="70"/>
        <end position="83"/>
    </location>
</feature>
<dbReference type="InterPro" id="IPR042089">
    <property type="entry name" value="Peptidase_M13_dom_2"/>
</dbReference>
<dbReference type="Pfam" id="PF05649">
    <property type="entry name" value="Peptidase_M13_N"/>
    <property type="match status" value="1"/>
</dbReference>
<feature type="domain" description="Peptidase M13 C-terminal" evidence="9">
    <location>
        <begin position="1678"/>
        <end position="1813"/>
    </location>
</feature>
<dbReference type="PROSITE" id="PS51885">
    <property type="entry name" value="NEPRILYSIN"/>
    <property type="match status" value="1"/>
</dbReference>
<feature type="compositionally biased region" description="Polar residues" evidence="8">
    <location>
        <begin position="996"/>
        <end position="1005"/>
    </location>
</feature>
<feature type="domain" description="Peptidase M13 N-terminal" evidence="10">
    <location>
        <begin position="1209"/>
        <end position="1548"/>
    </location>
</feature>
<feature type="region of interest" description="Disordered" evidence="8">
    <location>
        <begin position="1"/>
        <end position="107"/>
    </location>
</feature>
<feature type="compositionally biased region" description="Basic and acidic residues" evidence="8">
    <location>
        <begin position="981"/>
        <end position="992"/>
    </location>
</feature>
<reference evidence="11" key="1">
    <citation type="journal article" date="2016" name="Ticks Tick Borne Dis.">
        <title>De novo assembly and annotation of the salivary gland transcriptome of Rhipicephalus appendiculatus male and female ticks during blood feeding.</title>
        <authorList>
            <person name="de Castro M.H."/>
            <person name="de Klerk D."/>
            <person name="Pienaar R."/>
            <person name="Latif A.A."/>
            <person name="Rees D.J."/>
            <person name="Mans B.J."/>
        </authorList>
    </citation>
    <scope>NUCLEOTIDE SEQUENCE</scope>
    <source>
        <tissue evidence="11">Salivary glands</tissue>
    </source>
</reference>
<keyword evidence="7" id="KW-0482">Metalloprotease</keyword>
<dbReference type="GO" id="GO:0046872">
    <property type="term" value="F:metal ion binding"/>
    <property type="evidence" value="ECO:0007669"/>
    <property type="project" value="UniProtKB-KW"/>
</dbReference>